<dbReference type="CDD" id="cd04481">
    <property type="entry name" value="RPA1_DBD_B_like"/>
    <property type="match status" value="1"/>
</dbReference>
<keyword evidence="6" id="KW-1133">Transmembrane helix</keyword>
<evidence type="ECO:0000313" key="9">
    <source>
        <dbReference type="Proteomes" id="UP001237642"/>
    </source>
</evidence>
<dbReference type="InterPro" id="IPR012340">
    <property type="entry name" value="NA-bd_OB-fold"/>
</dbReference>
<evidence type="ECO:0000313" key="8">
    <source>
        <dbReference type="EMBL" id="KAK1401671.1"/>
    </source>
</evidence>
<evidence type="ECO:0000256" key="6">
    <source>
        <dbReference type="SAM" id="Phobius"/>
    </source>
</evidence>
<gene>
    <name evidence="8" type="ORF">POM88_001276</name>
</gene>
<dbReference type="AlphaFoldDB" id="A0AAD8NAN3"/>
<feature type="domain" description="Replication factor A C-terminal" evidence="7">
    <location>
        <begin position="542"/>
        <end position="673"/>
    </location>
</feature>
<dbReference type="InterPro" id="IPR047192">
    <property type="entry name" value="Euk_RPA1_DBD_C"/>
</dbReference>
<organism evidence="8 9">
    <name type="scientific">Heracleum sosnowskyi</name>
    <dbReference type="NCBI Taxonomy" id="360622"/>
    <lineage>
        <taxon>Eukaryota</taxon>
        <taxon>Viridiplantae</taxon>
        <taxon>Streptophyta</taxon>
        <taxon>Embryophyta</taxon>
        <taxon>Tracheophyta</taxon>
        <taxon>Spermatophyta</taxon>
        <taxon>Magnoliopsida</taxon>
        <taxon>eudicotyledons</taxon>
        <taxon>Gunneridae</taxon>
        <taxon>Pentapetalae</taxon>
        <taxon>asterids</taxon>
        <taxon>campanulids</taxon>
        <taxon>Apiales</taxon>
        <taxon>Apiaceae</taxon>
        <taxon>Apioideae</taxon>
        <taxon>apioid superclade</taxon>
        <taxon>Tordylieae</taxon>
        <taxon>Tordyliinae</taxon>
        <taxon>Heracleum</taxon>
    </lineage>
</organism>
<dbReference type="EMBL" id="JAUIZM010000001">
    <property type="protein sequence ID" value="KAK1401671.1"/>
    <property type="molecule type" value="Genomic_DNA"/>
</dbReference>
<keyword evidence="4" id="KW-0862">Zinc</keyword>
<dbReference type="GO" id="GO:0008270">
    <property type="term" value="F:zinc ion binding"/>
    <property type="evidence" value="ECO:0007669"/>
    <property type="project" value="UniProtKB-KW"/>
</dbReference>
<dbReference type="InterPro" id="IPR013955">
    <property type="entry name" value="Rep_factor-A_C"/>
</dbReference>
<reference evidence="8" key="2">
    <citation type="submission" date="2023-05" db="EMBL/GenBank/DDBJ databases">
        <authorList>
            <person name="Schelkunov M.I."/>
        </authorList>
    </citation>
    <scope>NUCLEOTIDE SEQUENCE</scope>
    <source>
        <strain evidence="8">Hsosn_3</strain>
        <tissue evidence="8">Leaf</tissue>
    </source>
</reference>
<feature type="transmembrane region" description="Helical" evidence="6">
    <location>
        <begin position="395"/>
        <end position="417"/>
    </location>
</feature>
<keyword evidence="6" id="KW-0472">Membrane</keyword>
<dbReference type="CDD" id="cd04476">
    <property type="entry name" value="RPA1_DBD_C"/>
    <property type="match status" value="1"/>
</dbReference>
<dbReference type="GO" id="GO:0003677">
    <property type="term" value="F:DNA binding"/>
    <property type="evidence" value="ECO:0007669"/>
    <property type="project" value="UniProtKB-KW"/>
</dbReference>
<dbReference type="Pfam" id="PF08646">
    <property type="entry name" value="Rep_fac-A_C"/>
    <property type="match status" value="1"/>
</dbReference>
<comment type="similarity">
    <text evidence="1">Belongs to the replication factor A protein 1 family.</text>
</comment>
<dbReference type="Proteomes" id="UP001237642">
    <property type="component" value="Unassembled WGS sequence"/>
</dbReference>
<evidence type="ECO:0000256" key="2">
    <source>
        <dbReference type="ARBA" id="ARBA00022723"/>
    </source>
</evidence>
<accession>A0AAD8NAN3</accession>
<sequence length="699" mass="77581">MDLNKPGHPPPATLMFSQLQPGINETTIVVRVTQAWKGVSTYDSTQMVANFILLDEEDSQVHAVAGGEEMDRIWPKLYVCGVLLKIEDMGPAANDTNKLQITIMDKSCISVPVILWGDQATLFGLQFNLHRKMNTVIILPGLRMKKRNGQTYFSSTPATQIHYNPIYEPLQNLHKVVKDTYGSIMCLKPPPTVPHNLSDHNQTISFVSISELRGAQDSLPQKVIVVPLAILSSAHIVLSMRAALLDSTGCTAEFIIQPREIAQLIGLSPMQLVCTTTTDQLPQTINGTPTKKVIDGIKGTKCSAEVEYYRDPVVENNGNFVIKTIIESSKLTRKRKADTAAIHVRVTRICQSFNPNDKKLLHTNVILLDQEGNHIWAMVRNTQKPYIMKKLEEDGVYIISRVIVVTFIVCNAAFVIYHSDRRQETMTVSLWGDKGAEFLADLAKINDVPVFVVITGLLAKTYFGGLALSPGDGTKYYFNIDYAPLNDLKAAILAATNSTLDMLPAPRHKPLAKTVVPATVQATINAILEMTLPPGKEFVRCACKATITDIIQEQSWYYNCCPACNRSLYLVDGSYRCRACVEPPQTIKQGYKVSVTVEDDSGTTTFTLFNKDAELLIGIPLEKVISEMPEDHLMDDIPTVVHNIVGKVCDFEIKVTSYNIKHHVEDYTVARVTECPPITRGKEKLAEATTSSTKKRKTT</sequence>
<evidence type="ECO:0000259" key="7">
    <source>
        <dbReference type="Pfam" id="PF08646"/>
    </source>
</evidence>
<dbReference type="SUPFAM" id="SSF50249">
    <property type="entry name" value="Nucleic acid-binding proteins"/>
    <property type="match status" value="3"/>
</dbReference>
<keyword evidence="6" id="KW-0812">Transmembrane</keyword>
<dbReference type="PANTHER" id="PTHR47165:SF4">
    <property type="entry name" value="OS03G0429900 PROTEIN"/>
    <property type="match status" value="1"/>
</dbReference>
<evidence type="ECO:0000256" key="5">
    <source>
        <dbReference type="ARBA" id="ARBA00023125"/>
    </source>
</evidence>
<dbReference type="PANTHER" id="PTHR47165">
    <property type="entry name" value="OS03G0429900 PROTEIN"/>
    <property type="match status" value="1"/>
</dbReference>
<proteinExistence type="inferred from homology"/>
<evidence type="ECO:0000256" key="4">
    <source>
        <dbReference type="ARBA" id="ARBA00022833"/>
    </source>
</evidence>
<reference evidence="8" key="1">
    <citation type="submission" date="2023-02" db="EMBL/GenBank/DDBJ databases">
        <title>Genome of toxic invasive species Heracleum sosnowskyi carries increased number of genes despite the absence of recent whole-genome duplications.</title>
        <authorList>
            <person name="Schelkunov M."/>
            <person name="Shtratnikova V."/>
            <person name="Makarenko M."/>
            <person name="Klepikova A."/>
            <person name="Omelchenko D."/>
            <person name="Novikova G."/>
            <person name="Obukhova E."/>
            <person name="Bogdanov V."/>
            <person name="Penin A."/>
            <person name="Logacheva M."/>
        </authorList>
    </citation>
    <scope>NUCLEOTIDE SEQUENCE</scope>
    <source>
        <strain evidence="8">Hsosn_3</strain>
        <tissue evidence="8">Leaf</tissue>
    </source>
</reference>
<keyword evidence="9" id="KW-1185">Reference proteome</keyword>
<protein>
    <recommendedName>
        <fullName evidence="7">Replication factor A C-terminal domain-containing protein</fullName>
    </recommendedName>
</protein>
<keyword evidence="2" id="KW-0479">Metal-binding</keyword>
<evidence type="ECO:0000256" key="1">
    <source>
        <dbReference type="ARBA" id="ARBA00005690"/>
    </source>
</evidence>
<dbReference type="Gene3D" id="2.40.50.140">
    <property type="entry name" value="Nucleic acid-binding proteins"/>
    <property type="match status" value="5"/>
</dbReference>
<evidence type="ECO:0000256" key="3">
    <source>
        <dbReference type="ARBA" id="ARBA00022771"/>
    </source>
</evidence>
<keyword evidence="5" id="KW-0238">DNA-binding</keyword>
<comment type="caution">
    <text evidence="8">The sequence shown here is derived from an EMBL/GenBank/DDBJ whole genome shotgun (WGS) entry which is preliminary data.</text>
</comment>
<keyword evidence="3" id="KW-0863">Zinc-finger</keyword>
<name>A0AAD8NAN3_9APIA</name>